<dbReference type="GO" id="GO:0015677">
    <property type="term" value="P:copper ion import"/>
    <property type="evidence" value="ECO:0007669"/>
    <property type="project" value="TreeGrafter"/>
</dbReference>
<sequence length="739" mass="84204">MNSIAFILTSLLCIPIVVIAESLSLPKNSIQSAKSIFACKLNVHEEVKYCNTNSPEDYGCICSNKDAIMEFVGCYAYSQKDPHEAIDFFVEFCQEYGNTTVDMDSIYTAYENYTAKGYYNVSMPSSNHHNHSNNSNVFEPNLPKEKMANYTNSLKLAIDQYLVNWDNTFYYGAGILGYWALVILIAAISNWTRALFPGLMTDLTGPLSNWWRQNISLPATFGSKKSQSSTLYRFLDFYIPSRFESIVITGFVIVCIITLSINTYFAQGDELIHSSYDARLRYVANRTGTNSTMMLPLVILFAGRNNILQFITGWNYTTFLTFHRHIARMMFAFVVIHAGCFTIALGSSYGPVMKLPFMIWGTAATVIAGLMLFQGMLYLRRKWYEVFLIGHIILAIFFIIGTWIHVVDFGYMWYIYAAIAFWGFDRFIRVARLLCFGFQLATITLLPGETMRVVISKPKDWVASPGSYVFVSFFTPKYFWQSHPFTISTSTESTITLYCKVKEGVTQALYKDLLNSPNKTIKIRAGVEGPYGELSGAKTAESAVFVAGGNGIPGMYSEATHLASRRSIRSSKKIKLYWIVRDYRLVQWYYEELQSLQRTNIETVVYVTRPNDSLEEVASNFTSSNFDEKSCYSLGDSKTMISCNSKYTLNLKKDNNNNNNYHRVKELIKDELSHILFVEGRPNLQKMVEQELEEAGRSIAFVTCAHPAMVDELRCQVIKVINNPEKKRVDFYDQLQGWS</sequence>
<dbReference type="InterPro" id="IPR051410">
    <property type="entry name" value="Ferric/Cupric_Reductase"/>
</dbReference>
<feature type="domain" description="FAD-binding FR-type" evidence="18">
    <location>
        <begin position="420"/>
        <end position="537"/>
    </location>
</feature>
<keyword evidence="4" id="KW-0813">Transport</keyword>
<keyword evidence="11" id="KW-0560">Oxidoreductase</keyword>
<dbReference type="InterPro" id="IPR013130">
    <property type="entry name" value="Fe3_Rdtase_TM_dom"/>
</dbReference>
<dbReference type="EMBL" id="JABWAD010000055">
    <property type="protein sequence ID" value="KAF6066716.1"/>
    <property type="molecule type" value="Genomic_DNA"/>
</dbReference>
<feature type="transmembrane region" description="Helical" evidence="16">
    <location>
        <begin position="243"/>
        <end position="265"/>
    </location>
</feature>
<dbReference type="GO" id="GO:0000293">
    <property type="term" value="F:ferric-chelate reductase activity"/>
    <property type="evidence" value="ECO:0007669"/>
    <property type="project" value="UniProtKB-ARBA"/>
</dbReference>
<comment type="caution">
    <text evidence="19">The sequence shown here is derived from an EMBL/GenBank/DDBJ whole genome shotgun (WGS) entry which is preliminary data.</text>
</comment>
<evidence type="ECO:0000256" key="3">
    <source>
        <dbReference type="ARBA" id="ARBA00006278"/>
    </source>
</evidence>
<dbReference type="PANTHER" id="PTHR32361:SF9">
    <property type="entry name" value="FERRIC REDUCTASE TRANSMEMBRANE COMPONENT 3-RELATED"/>
    <property type="match status" value="1"/>
</dbReference>
<comment type="cofactor">
    <cofactor evidence="1">
        <name>FAD</name>
        <dbReference type="ChEBI" id="CHEBI:57692"/>
    </cofactor>
</comment>
<evidence type="ECO:0000256" key="17">
    <source>
        <dbReference type="SAM" id="SignalP"/>
    </source>
</evidence>
<evidence type="ECO:0000259" key="18">
    <source>
        <dbReference type="PROSITE" id="PS51384"/>
    </source>
</evidence>
<dbReference type="PANTHER" id="PTHR32361">
    <property type="entry name" value="FERRIC/CUPRIC REDUCTASE TRANSMEMBRANE COMPONENT"/>
    <property type="match status" value="1"/>
</dbReference>
<evidence type="ECO:0000256" key="4">
    <source>
        <dbReference type="ARBA" id="ARBA00022448"/>
    </source>
</evidence>
<keyword evidence="5" id="KW-0410">Iron transport</keyword>
<dbReference type="SFLD" id="SFLDG01168">
    <property type="entry name" value="Ferric_reductase_subgroup_(FRE"/>
    <property type="match status" value="1"/>
</dbReference>
<feature type="chain" id="PRO_5034187055" evidence="17">
    <location>
        <begin position="21"/>
        <end position="739"/>
    </location>
</feature>
<evidence type="ECO:0000256" key="14">
    <source>
        <dbReference type="ARBA" id="ARBA00023136"/>
    </source>
</evidence>
<feature type="transmembrane region" description="Helical" evidence="16">
    <location>
        <begin position="357"/>
        <end position="379"/>
    </location>
</feature>
<feature type="transmembrane region" description="Helical" evidence="16">
    <location>
        <begin position="386"/>
        <end position="405"/>
    </location>
</feature>
<protein>
    <submittedName>
        <fullName evidence="19">FAD-binding domain family protein</fullName>
    </submittedName>
</protein>
<dbReference type="AlphaFoldDB" id="A0A8H6F2Y6"/>
<evidence type="ECO:0000256" key="16">
    <source>
        <dbReference type="SAM" id="Phobius"/>
    </source>
</evidence>
<comment type="subcellular location">
    <subcellularLocation>
        <location evidence="2">Membrane</location>
        <topology evidence="2">Multi-pass membrane protein</topology>
    </subcellularLocation>
</comment>
<evidence type="ECO:0000256" key="15">
    <source>
        <dbReference type="ARBA" id="ARBA00023180"/>
    </source>
</evidence>
<evidence type="ECO:0000256" key="6">
    <source>
        <dbReference type="ARBA" id="ARBA00022630"/>
    </source>
</evidence>
<evidence type="ECO:0000256" key="10">
    <source>
        <dbReference type="ARBA" id="ARBA00022989"/>
    </source>
</evidence>
<evidence type="ECO:0000313" key="20">
    <source>
        <dbReference type="Proteomes" id="UP000536275"/>
    </source>
</evidence>
<keyword evidence="15" id="KW-0325">Glycoprotein</keyword>
<dbReference type="SUPFAM" id="SSF52343">
    <property type="entry name" value="Ferredoxin reductase-like, C-terminal NADP-linked domain"/>
    <property type="match status" value="1"/>
</dbReference>
<dbReference type="GO" id="GO:0006879">
    <property type="term" value="P:intracellular iron ion homeostasis"/>
    <property type="evidence" value="ECO:0007669"/>
    <property type="project" value="TreeGrafter"/>
</dbReference>
<evidence type="ECO:0000256" key="1">
    <source>
        <dbReference type="ARBA" id="ARBA00001974"/>
    </source>
</evidence>
<evidence type="ECO:0000256" key="5">
    <source>
        <dbReference type="ARBA" id="ARBA00022496"/>
    </source>
</evidence>
<keyword evidence="17" id="KW-0732">Signal</keyword>
<keyword evidence="12" id="KW-0408">Iron</keyword>
<dbReference type="InterPro" id="IPR017927">
    <property type="entry name" value="FAD-bd_FR_type"/>
</dbReference>
<feature type="transmembrane region" description="Helical" evidence="16">
    <location>
        <begin position="326"/>
        <end position="345"/>
    </location>
</feature>
<dbReference type="InterPro" id="IPR013121">
    <property type="entry name" value="Fe_red_NAD-bd_6"/>
</dbReference>
<keyword evidence="6" id="KW-0285">Flavoprotein</keyword>
<keyword evidence="13" id="KW-0406">Ion transport</keyword>
<evidence type="ECO:0000256" key="12">
    <source>
        <dbReference type="ARBA" id="ARBA00023004"/>
    </source>
</evidence>
<keyword evidence="14 16" id="KW-0472">Membrane</keyword>
<feature type="signal peptide" evidence="17">
    <location>
        <begin position="1"/>
        <end position="20"/>
    </location>
</feature>
<dbReference type="SMR" id="A0A8H6F2Y6"/>
<evidence type="ECO:0000256" key="9">
    <source>
        <dbReference type="ARBA" id="ARBA00022982"/>
    </source>
</evidence>
<comment type="similarity">
    <text evidence="3">Belongs to the ferric reductase (FRE) family.</text>
</comment>
<gene>
    <name evidence="19" type="ORF">FOB64_004185</name>
</gene>
<name>A0A8H6F2Y6_CANAX</name>
<evidence type="ECO:0000256" key="13">
    <source>
        <dbReference type="ARBA" id="ARBA00023065"/>
    </source>
</evidence>
<dbReference type="Gene3D" id="3.40.50.80">
    <property type="entry name" value="Nucleotide-binding domain of ferredoxin-NADP reductase (FNR) module"/>
    <property type="match status" value="1"/>
</dbReference>
<accession>A0A8H6F2Y6</accession>
<feature type="transmembrane region" description="Helical" evidence="16">
    <location>
        <begin position="411"/>
        <end position="428"/>
    </location>
</feature>
<reference evidence="19 20" key="1">
    <citation type="submission" date="2020-03" db="EMBL/GenBank/DDBJ databases">
        <title>FDA dAtabase for Regulatory Grade micrObial Sequences (FDA-ARGOS): Supporting development and validation of Infectious Disease Dx tests.</title>
        <authorList>
            <person name="Campos J."/>
            <person name="Goldberg B."/>
            <person name="Tallon L."/>
            <person name="Sadzewicz L."/>
            <person name="Vavikolanu K."/>
            <person name="Mehta A."/>
            <person name="Aluvathingal J."/>
            <person name="Nadendla S."/>
            <person name="Nandy P."/>
            <person name="Geyer C."/>
            <person name="Yan Y."/>
            <person name="Sichtig H."/>
        </authorList>
    </citation>
    <scope>NUCLEOTIDE SEQUENCE [LARGE SCALE GENOMIC DNA]</scope>
    <source>
        <strain evidence="19 20">FDAARGOS_656</strain>
    </source>
</reference>
<keyword evidence="9" id="KW-0249">Electron transport</keyword>
<keyword evidence="7 16" id="KW-0812">Transmembrane</keyword>
<keyword evidence="10 16" id="KW-1133">Transmembrane helix</keyword>
<dbReference type="FunFam" id="3.40.50.80:FF:000046">
    <property type="entry name" value="Probable ferric reductase transmembrane component"/>
    <property type="match status" value="1"/>
</dbReference>
<keyword evidence="8" id="KW-0274">FAD</keyword>
<dbReference type="Pfam" id="PF08030">
    <property type="entry name" value="NAD_binding_6"/>
    <property type="match status" value="1"/>
</dbReference>
<dbReference type="Pfam" id="PF08022">
    <property type="entry name" value="FAD_binding_8"/>
    <property type="match status" value="1"/>
</dbReference>
<dbReference type="SFLD" id="SFLDS00052">
    <property type="entry name" value="Ferric_Reductase_Domain"/>
    <property type="match status" value="1"/>
</dbReference>
<proteinExistence type="inferred from homology"/>
<dbReference type="GO" id="GO:0006826">
    <property type="term" value="P:iron ion transport"/>
    <property type="evidence" value="ECO:0007669"/>
    <property type="project" value="UniProtKB-KW"/>
</dbReference>
<dbReference type="GO" id="GO:0005886">
    <property type="term" value="C:plasma membrane"/>
    <property type="evidence" value="ECO:0007669"/>
    <property type="project" value="TreeGrafter"/>
</dbReference>
<dbReference type="CDD" id="cd06186">
    <property type="entry name" value="NOX_Duox_like_FAD_NADP"/>
    <property type="match status" value="1"/>
</dbReference>
<evidence type="ECO:0000256" key="7">
    <source>
        <dbReference type="ARBA" id="ARBA00022692"/>
    </source>
</evidence>
<feature type="transmembrane region" description="Helical" evidence="16">
    <location>
        <begin position="169"/>
        <end position="191"/>
    </location>
</feature>
<evidence type="ECO:0000313" key="19">
    <source>
        <dbReference type="EMBL" id="KAF6066716.1"/>
    </source>
</evidence>
<evidence type="ECO:0000256" key="2">
    <source>
        <dbReference type="ARBA" id="ARBA00004141"/>
    </source>
</evidence>
<dbReference type="Proteomes" id="UP000536275">
    <property type="component" value="Unassembled WGS sequence"/>
</dbReference>
<evidence type="ECO:0000256" key="8">
    <source>
        <dbReference type="ARBA" id="ARBA00022827"/>
    </source>
</evidence>
<dbReference type="PROSITE" id="PS51384">
    <property type="entry name" value="FAD_FR"/>
    <property type="match status" value="1"/>
</dbReference>
<dbReference type="InterPro" id="IPR013112">
    <property type="entry name" value="FAD-bd_8"/>
</dbReference>
<dbReference type="Pfam" id="PF01794">
    <property type="entry name" value="Ferric_reduct"/>
    <property type="match status" value="1"/>
</dbReference>
<organism evidence="19 20">
    <name type="scientific">Candida albicans</name>
    <name type="common">Yeast</name>
    <dbReference type="NCBI Taxonomy" id="5476"/>
    <lineage>
        <taxon>Eukaryota</taxon>
        <taxon>Fungi</taxon>
        <taxon>Dikarya</taxon>
        <taxon>Ascomycota</taxon>
        <taxon>Saccharomycotina</taxon>
        <taxon>Pichiomycetes</taxon>
        <taxon>Debaryomycetaceae</taxon>
        <taxon>Candida/Lodderomyces clade</taxon>
        <taxon>Candida</taxon>
    </lineage>
</organism>
<evidence type="ECO:0000256" key="11">
    <source>
        <dbReference type="ARBA" id="ARBA00023002"/>
    </source>
</evidence>
<dbReference type="InterPro" id="IPR039261">
    <property type="entry name" value="FNR_nucleotide-bd"/>
</dbReference>